<proteinExistence type="predicted"/>
<dbReference type="InterPro" id="IPR036264">
    <property type="entry name" value="Bact_exopeptidase_dim_dom"/>
</dbReference>
<organism evidence="4 5">
    <name type="scientific">Actinocrispum wychmicini</name>
    <dbReference type="NCBI Taxonomy" id="1213861"/>
    <lineage>
        <taxon>Bacteria</taxon>
        <taxon>Bacillati</taxon>
        <taxon>Actinomycetota</taxon>
        <taxon>Actinomycetes</taxon>
        <taxon>Pseudonocardiales</taxon>
        <taxon>Pseudonocardiaceae</taxon>
        <taxon>Actinocrispum</taxon>
    </lineage>
</organism>
<evidence type="ECO:0000259" key="3">
    <source>
        <dbReference type="Pfam" id="PF07687"/>
    </source>
</evidence>
<dbReference type="SUPFAM" id="SSF53187">
    <property type="entry name" value="Zn-dependent exopeptidases"/>
    <property type="match status" value="1"/>
</dbReference>
<evidence type="ECO:0000313" key="5">
    <source>
        <dbReference type="Proteomes" id="UP000295680"/>
    </source>
</evidence>
<dbReference type="RefSeq" id="WP_243727293.1">
    <property type="nucleotide sequence ID" value="NZ_SLWS01000009.1"/>
</dbReference>
<dbReference type="Proteomes" id="UP000295680">
    <property type="component" value="Unassembled WGS sequence"/>
</dbReference>
<name>A0A4R2JD11_9PSEU</name>
<feature type="binding site" evidence="2">
    <location>
        <position position="113"/>
    </location>
    <ligand>
        <name>Mn(2+)</name>
        <dbReference type="ChEBI" id="CHEBI:29035"/>
        <label>2</label>
    </ligand>
</feature>
<dbReference type="PIRSF" id="PIRSF005962">
    <property type="entry name" value="Pept_M20D_amidohydro"/>
    <property type="match status" value="1"/>
</dbReference>
<dbReference type="PANTHER" id="PTHR11014">
    <property type="entry name" value="PEPTIDASE M20 FAMILY MEMBER"/>
    <property type="match status" value="1"/>
</dbReference>
<evidence type="ECO:0000256" key="1">
    <source>
        <dbReference type="ARBA" id="ARBA00022801"/>
    </source>
</evidence>
<comment type="caution">
    <text evidence="4">The sequence shown here is derived from an EMBL/GenBank/DDBJ whole genome shotgun (WGS) entry which is preliminary data.</text>
</comment>
<feature type="domain" description="Peptidase M20 dimerisation" evidence="3">
    <location>
        <begin position="200"/>
        <end position="296"/>
    </location>
</feature>
<dbReference type="SUPFAM" id="SSF55031">
    <property type="entry name" value="Bacterial exopeptidase dimerisation domain"/>
    <property type="match status" value="1"/>
</dbReference>
<keyword evidence="5" id="KW-1185">Reference proteome</keyword>
<dbReference type="GO" id="GO:0046872">
    <property type="term" value="F:metal ion binding"/>
    <property type="evidence" value="ECO:0007669"/>
    <property type="project" value="UniProtKB-KW"/>
</dbReference>
<evidence type="ECO:0000256" key="2">
    <source>
        <dbReference type="PIRSR" id="PIRSR005962-1"/>
    </source>
</evidence>
<reference evidence="4 5" key="1">
    <citation type="submission" date="2019-03" db="EMBL/GenBank/DDBJ databases">
        <title>Genomic Encyclopedia of Type Strains, Phase IV (KMG-IV): sequencing the most valuable type-strain genomes for metagenomic binning, comparative biology and taxonomic classification.</title>
        <authorList>
            <person name="Goeker M."/>
        </authorList>
    </citation>
    <scope>NUCLEOTIDE SEQUENCE [LARGE SCALE GENOMIC DNA]</scope>
    <source>
        <strain evidence="4 5">DSM 45934</strain>
    </source>
</reference>
<dbReference type="AlphaFoldDB" id="A0A4R2JD11"/>
<sequence length="407" mass="42811">MTTLDHSVGAQFDGVLDAALAMQPQTVALRREIHRHPEIGLRLPATQAAILRALSGLPLALHTGDGLDSVIAVLAGARPGPTVLLRADMDALPLSENTGLDFASEVDGAMHACGHDTHVAMLASAARMLCQFRDRLAGTVVFMFQPGEELYFGAKYMLAEGLLEVTGQRPVRALALHVDPNHVSGRLRCRPGPMLASADELHVRITGQSGHAAMPHRALDPVPAAAAIVGALQTMVTRQVNVFEPAVVTIAHIQAGATNTNIIPETAQLSGTIRALSEHTRAELHRQIPQVCEHAAAMHGCTAEVTLKLGYGVTVNDDAVTNAVLAVTDAVLGTGRGVLAKEPLMVTEDWSYVLNEVPGAMAFLGACPPEVEPADAAPGHSNRVVFDEAALSSGVAIYTAFALDALR</sequence>
<feature type="binding site" evidence="2">
    <location>
        <position position="115"/>
    </location>
    <ligand>
        <name>Mn(2+)</name>
        <dbReference type="ChEBI" id="CHEBI:29035"/>
        <label>2</label>
    </ligand>
</feature>
<keyword evidence="2" id="KW-0479">Metal-binding</keyword>
<feature type="binding site" evidence="2">
    <location>
        <position position="149"/>
    </location>
    <ligand>
        <name>Mn(2+)</name>
        <dbReference type="ChEBI" id="CHEBI:29035"/>
        <label>2</label>
    </ligand>
</feature>
<dbReference type="GO" id="GO:0050118">
    <property type="term" value="F:N-acetyldiaminopimelate deacetylase activity"/>
    <property type="evidence" value="ECO:0007669"/>
    <property type="project" value="UniProtKB-ARBA"/>
</dbReference>
<dbReference type="GO" id="GO:0019877">
    <property type="term" value="P:diaminopimelate biosynthetic process"/>
    <property type="evidence" value="ECO:0007669"/>
    <property type="project" value="UniProtKB-ARBA"/>
</dbReference>
<dbReference type="CDD" id="cd03886">
    <property type="entry name" value="M20_Acy1"/>
    <property type="match status" value="1"/>
</dbReference>
<dbReference type="NCBIfam" id="TIGR01891">
    <property type="entry name" value="amidohydrolases"/>
    <property type="match status" value="1"/>
</dbReference>
<dbReference type="InterPro" id="IPR002933">
    <property type="entry name" value="Peptidase_M20"/>
</dbReference>
<comment type="cofactor">
    <cofactor evidence="2">
        <name>Mn(2+)</name>
        <dbReference type="ChEBI" id="CHEBI:29035"/>
    </cofactor>
    <text evidence="2">The Mn(2+) ion enhances activity.</text>
</comment>
<dbReference type="FunFam" id="3.30.70.360:FF:000001">
    <property type="entry name" value="N-acetyldiaminopimelate deacetylase"/>
    <property type="match status" value="1"/>
</dbReference>
<dbReference type="PANTHER" id="PTHR11014:SF63">
    <property type="entry name" value="METALLOPEPTIDASE, PUTATIVE (AFU_ORTHOLOGUE AFUA_6G09600)-RELATED"/>
    <property type="match status" value="1"/>
</dbReference>
<gene>
    <name evidence="4" type="ORF">EV192_10919</name>
</gene>
<keyword evidence="2" id="KW-0464">Manganese</keyword>
<dbReference type="Gene3D" id="3.40.630.10">
    <property type="entry name" value="Zn peptidases"/>
    <property type="match status" value="1"/>
</dbReference>
<keyword evidence="1 4" id="KW-0378">Hydrolase</keyword>
<dbReference type="InterPro" id="IPR017439">
    <property type="entry name" value="Amidohydrolase"/>
</dbReference>
<feature type="binding site" evidence="2">
    <location>
        <position position="177"/>
    </location>
    <ligand>
        <name>Mn(2+)</name>
        <dbReference type="ChEBI" id="CHEBI:29035"/>
        <label>2</label>
    </ligand>
</feature>
<feature type="binding site" evidence="2">
    <location>
        <position position="380"/>
    </location>
    <ligand>
        <name>Mn(2+)</name>
        <dbReference type="ChEBI" id="CHEBI:29035"/>
        <label>2</label>
    </ligand>
</feature>
<evidence type="ECO:0000313" key="4">
    <source>
        <dbReference type="EMBL" id="TCO54039.1"/>
    </source>
</evidence>
<dbReference type="Pfam" id="PF07687">
    <property type="entry name" value="M20_dimer"/>
    <property type="match status" value="1"/>
</dbReference>
<dbReference type="Gene3D" id="3.30.70.360">
    <property type="match status" value="1"/>
</dbReference>
<dbReference type="EMBL" id="SLWS01000009">
    <property type="protein sequence ID" value="TCO54039.1"/>
    <property type="molecule type" value="Genomic_DNA"/>
</dbReference>
<accession>A0A4R2JD11</accession>
<dbReference type="InterPro" id="IPR011650">
    <property type="entry name" value="Peptidase_M20_dimer"/>
</dbReference>
<dbReference type="Pfam" id="PF01546">
    <property type="entry name" value="Peptidase_M20"/>
    <property type="match status" value="1"/>
</dbReference>
<protein>
    <submittedName>
        <fullName evidence="4">Hippurate hydrolase</fullName>
    </submittedName>
</protein>